<dbReference type="PRINTS" id="PR00040">
    <property type="entry name" value="HTHMERR"/>
</dbReference>
<dbReference type="GO" id="GO:0003700">
    <property type="term" value="F:DNA-binding transcription factor activity"/>
    <property type="evidence" value="ECO:0007669"/>
    <property type="project" value="InterPro"/>
</dbReference>
<dbReference type="GO" id="GO:0003677">
    <property type="term" value="F:DNA binding"/>
    <property type="evidence" value="ECO:0007669"/>
    <property type="project" value="UniProtKB-KW"/>
</dbReference>
<dbReference type="Proteomes" id="UP000243478">
    <property type="component" value="Unassembled WGS sequence"/>
</dbReference>
<keyword evidence="1" id="KW-0805">Transcription regulation</keyword>
<dbReference type="PROSITE" id="PS50937">
    <property type="entry name" value="HTH_MERR_2"/>
    <property type="match status" value="1"/>
</dbReference>
<sequence length="159" mass="17746">MKIGELARRTGLAASRIRFYEEAGLLVVQRQANGYRDYPEQAVLLLELITGAQRAGFSLEEIRALLPPDMGQWQHDALISMLQQKVADIEALQLRLAESRAHLLALIEDIQARPEGIDCAANSRRVLERVKRGELARPTLAAGDTPLLRPDRRRRAGSS</sequence>
<name>A0A0F5ZQ72_STEMA</name>
<dbReference type="SMART" id="SM00422">
    <property type="entry name" value="HTH_MERR"/>
    <property type="match status" value="1"/>
</dbReference>
<evidence type="ECO:0000313" key="5">
    <source>
        <dbReference type="EMBL" id="KKD57105.1"/>
    </source>
</evidence>
<dbReference type="SUPFAM" id="SSF46955">
    <property type="entry name" value="Putative DNA-binding domain"/>
    <property type="match status" value="1"/>
</dbReference>
<keyword evidence="2" id="KW-0238">DNA-binding</keyword>
<dbReference type="AlphaFoldDB" id="A0A0F5ZQ72"/>
<evidence type="ECO:0000256" key="2">
    <source>
        <dbReference type="ARBA" id="ARBA00023125"/>
    </source>
</evidence>
<accession>A0A0F5ZQ72</accession>
<comment type="caution">
    <text evidence="5">The sequence shown here is derived from an EMBL/GenBank/DDBJ whole genome shotgun (WGS) entry which is preliminary data.</text>
</comment>
<dbReference type="InterPro" id="IPR047057">
    <property type="entry name" value="MerR_fam"/>
</dbReference>
<evidence type="ECO:0000256" key="1">
    <source>
        <dbReference type="ARBA" id="ARBA00023015"/>
    </source>
</evidence>
<dbReference type="Pfam" id="PF13411">
    <property type="entry name" value="MerR_1"/>
    <property type="match status" value="1"/>
</dbReference>
<gene>
    <name evidence="5" type="ORF">VM57_12540</name>
</gene>
<dbReference type="InterPro" id="IPR009061">
    <property type="entry name" value="DNA-bd_dom_put_sf"/>
</dbReference>
<evidence type="ECO:0000256" key="3">
    <source>
        <dbReference type="ARBA" id="ARBA00023163"/>
    </source>
</evidence>
<keyword evidence="3" id="KW-0804">Transcription</keyword>
<feature type="domain" description="HTH merR-type" evidence="4">
    <location>
        <begin position="1"/>
        <end position="68"/>
    </location>
</feature>
<dbReference type="EMBL" id="JZRZ01000020">
    <property type="protein sequence ID" value="KKD57105.1"/>
    <property type="molecule type" value="Genomic_DNA"/>
</dbReference>
<reference evidence="5 6" key="1">
    <citation type="submission" date="2015-03" db="EMBL/GenBank/DDBJ databases">
        <title>Draft genome of Stenotrophomonas maltophila isolated from urine specimen.</title>
        <authorList>
            <person name="Murugan N."/>
            <person name="Malathi J."/>
            <person name="Umashankar V."/>
            <person name="Madhavan H."/>
        </authorList>
    </citation>
    <scope>NUCLEOTIDE SEQUENCE [LARGE SCALE GENOMIC DNA]</scope>
    <source>
        <strain evidence="5 6">JMNMN1</strain>
    </source>
</reference>
<dbReference type="PANTHER" id="PTHR30204">
    <property type="entry name" value="REDOX-CYCLING DRUG-SENSING TRANSCRIPTIONAL ACTIVATOR SOXR"/>
    <property type="match status" value="1"/>
</dbReference>
<dbReference type="InterPro" id="IPR000551">
    <property type="entry name" value="MerR-type_HTH_dom"/>
</dbReference>
<dbReference type="PANTHER" id="PTHR30204:SF94">
    <property type="entry name" value="HEAVY METAL-DEPENDENT TRANSCRIPTIONAL REGULATOR HI_0293-RELATED"/>
    <property type="match status" value="1"/>
</dbReference>
<protein>
    <submittedName>
        <fullName evidence="5">MerR family transcriptional regulator</fullName>
    </submittedName>
</protein>
<dbReference type="PATRIC" id="fig|40324.63.peg.4618"/>
<evidence type="ECO:0000313" key="6">
    <source>
        <dbReference type="Proteomes" id="UP000243478"/>
    </source>
</evidence>
<dbReference type="Gene3D" id="1.10.1660.10">
    <property type="match status" value="1"/>
</dbReference>
<organism evidence="5 6">
    <name type="scientific">Stenotrophomonas maltophilia</name>
    <name type="common">Pseudomonas maltophilia</name>
    <name type="synonym">Xanthomonas maltophilia</name>
    <dbReference type="NCBI Taxonomy" id="40324"/>
    <lineage>
        <taxon>Bacteria</taxon>
        <taxon>Pseudomonadati</taxon>
        <taxon>Pseudomonadota</taxon>
        <taxon>Gammaproteobacteria</taxon>
        <taxon>Lysobacterales</taxon>
        <taxon>Lysobacteraceae</taxon>
        <taxon>Stenotrophomonas</taxon>
        <taxon>Stenotrophomonas maltophilia group</taxon>
    </lineage>
</organism>
<proteinExistence type="predicted"/>
<evidence type="ECO:0000259" key="4">
    <source>
        <dbReference type="PROSITE" id="PS50937"/>
    </source>
</evidence>
<dbReference type="PROSITE" id="PS00552">
    <property type="entry name" value="HTH_MERR_1"/>
    <property type="match status" value="1"/>
</dbReference>